<dbReference type="SUPFAM" id="SSF48317">
    <property type="entry name" value="Acid phosphatase/Vanadium-dependent haloperoxidase"/>
    <property type="match status" value="1"/>
</dbReference>
<keyword evidence="5" id="KW-0378">Hydrolase</keyword>
<feature type="transmembrane region" description="Helical" evidence="10">
    <location>
        <begin position="60"/>
        <end position="80"/>
    </location>
</feature>
<comment type="subcellular location">
    <subcellularLocation>
        <location evidence="1">Cell membrane</location>
        <topology evidence="1">Multi-pass membrane protein</topology>
    </subcellularLocation>
</comment>
<evidence type="ECO:0000256" key="5">
    <source>
        <dbReference type="ARBA" id="ARBA00022801"/>
    </source>
</evidence>
<dbReference type="EC" id="3.6.1.27" evidence="2"/>
<organism evidence="12 13">
    <name type="scientific">Thalassotalea eurytherma</name>
    <dbReference type="NCBI Taxonomy" id="1144278"/>
    <lineage>
        <taxon>Bacteria</taxon>
        <taxon>Pseudomonadati</taxon>
        <taxon>Pseudomonadota</taxon>
        <taxon>Gammaproteobacteria</taxon>
        <taxon>Alteromonadales</taxon>
        <taxon>Colwelliaceae</taxon>
        <taxon>Thalassotalea</taxon>
    </lineage>
</organism>
<comment type="caution">
    <text evidence="12">The sequence shown here is derived from an EMBL/GenBank/DDBJ whole genome shotgun (WGS) entry which is preliminary data.</text>
</comment>
<dbReference type="Pfam" id="PF01569">
    <property type="entry name" value="PAP2"/>
    <property type="match status" value="1"/>
</dbReference>
<dbReference type="InterPro" id="IPR036938">
    <property type="entry name" value="PAP2/HPO_sf"/>
</dbReference>
<keyword evidence="3" id="KW-1003">Cell membrane</keyword>
<proteinExistence type="predicted"/>
<comment type="catalytic activity">
    <reaction evidence="9">
        <text>di-trans,octa-cis-undecaprenyl diphosphate + H2O = di-trans,octa-cis-undecaprenyl phosphate + phosphate + H(+)</text>
        <dbReference type="Rhea" id="RHEA:28094"/>
        <dbReference type="ChEBI" id="CHEBI:15377"/>
        <dbReference type="ChEBI" id="CHEBI:15378"/>
        <dbReference type="ChEBI" id="CHEBI:43474"/>
        <dbReference type="ChEBI" id="CHEBI:58405"/>
        <dbReference type="ChEBI" id="CHEBI:60392"/>
        <dbReference type="EC" id="3.6.1.27"/>
    </reaction>
</comment>
<evidence type="ECO:0000259" key="11">
    <source>
        <dbReference type="SMART" id="SM00014"/>
    </source>
</evidence>
<dbReference type="CDD" id="cd01610">
    <property type="entry name" value="PAP2_like"/>
    <property type="match status" value="1"/>
</dbReference>
<dbReference type="PANTHER" id="PTHR14969">
    <property type="entry name" value="SPHINGOSINE-1-PHOSPHATE PHOSPHOHYDROLASE"/>
    <property type="match status" value="1"/>
</dbReference>
<reference evidence="12 13" key="1">
    <citation type="submission" date="2023-03" db="EMBL/GenBank/DDBJ databases">
        <title>Draft genome sequence of Thalassotalea eurytherma JCM 18482T.</title>
        <authorList>
            <person name="Sawabe T."/>
        </authorList>
    </citation>
    <scope>NUCLEOTIDE SEQUENCE [LARGE SCALE GENOMIC DNA]</scope>
    <source>
        <strain evidence="12 13">JCM 18482</strain>
    </source>
</reference>
<dbReference type="Gene3D" id="1.20.144.10">
    <property type="entry name" value="Phosphatidic acid phosphatase type 2/haloperoxidase"/>
    <property type="match status" value="1"/>
</dbReference>
<dbReference type="EMBL" id="BSSU01000002">
    <property type="protein sequence ID" value="GLX80971.1"/>
    <property type="molecule type" value="Genomic_DNA"/>
</dbReference>
<evidence type="ECO:0000256" key="8">
    <source>
        <dbReference type="ARBA" id="ARBA00032707"/>
    </source>
</evidence>
<accession>A0ABQ6H270</accession>
<protein>
    <recommendedName>
        <fullName evidence="2">undecaprenyl-diphosphate phosphatase</fullName>
        <ecNumber evidence="2">3.6.1.27</ecNumber>
    </recommendedName>
    <alternativeName>
        <fullName evidence="8">Undecaprenyl pyrophosphate phosphatase</fullName>
    </alternativeName>
</protein>
<evidence type="ECO:0000313" key="13">
    <source>
        <dbReference type="Proteomes" id="UP001157133"/>
    </source>
</evidence>
<evidence type="ECO:0000313" key="12">
    <source>
        <dbReference type="EMBL" id="GLX80971.1"/>
    </source>
</evidence>
<evidence type="ECO:0000256" key="10">
    <source>
        <dbReference type="SAM" id="Phobius"/>
    </source>
</evidence>
<keyword evidence="6 10" id="KW-1133">Transmembrane helix</keyword>
<feature type="domain" description="Phosphatidic acid phosphatase type 2/haloperoxidase" evidence="11">
    <location>
        <begin position="62"/>
        <end position="171"/>
    </location>
</feature>
<dbReference type="InterPro" id="IPR000326">
    <property type="entry name" value="PAP2/HPO"/>
</dbReference>
<dbReference type="RefSeq" id="WP_284206296.1">
    <property type="nucleotide sequence ID" value="NZ_BSSU01000002.1"/>
</dbReference>
<evidence type="ECO:0000256" key="1">
    <source>
        <dbReference type="ARBA" id="ARBA00004651"/>
    </source>
</evidence>
<keyword evidence="4 10" id="KW-0812">Transmembrane</keyword>
<sequence length="172" mass="19102">MLVSKNNVNQIDVAVFKFLFVSRLSFRLKDVSRFVSKTGDGQLYIAVGLLLYLFEPINGRAFFFHALALFSVYLPIYLLLKQLFKRQRPCHSIVDMSSHITASDKFSMPSGHTSAATLMACLIEAYYPQWGALCFTWAGLIGISRVSLGVHYPTDILAGAGLSLLIAYIGLI</sequence>
<gene>
    <name evidence="12" type="ORF">theurythT_04230</name>
</gene>
<keyword evidence="13" id="KW-1185">Reference proteome</keyword>
<evidence type="ECO:0000256" key="7">
    <source>
        <dbReference type="ARBA" id="ARBA00023136"/>
    </source>
</evidence>
<dbReference type="Proteomes" id="UP001157133">
    <property type="component" value="Unassembled WGS sequence"/>
</dbReference>
<evidence type="ECO:0000256" key="6">
    <source>
        <dbReference type="ARBA" id="ARBA00022989"/>
    </source>
</evidence>
<dbReference type="PANTHER" id="PTHR14969:SF62">
    <property type="entry name" value="DECAPRENYLPHOSPHORYL-5-PHOSPHORIBOSE PHOSPHATASE RV3807C-RELATED"/>
    <property type="match status" value="1"/>
</dbReference>
<name>A0ABQ6H270_9GAMM</name>
<evidence type="ECO:0000256" key="4">
    <source>
        <dbReference type="ARBA" id="ARBA00022692"/>
    </source>
</evidence>
<evidence type="ECO:0000256" key="9">
    <source>
        <dbReference type="ARBA" id="ARBA00047594"/>
    </source>
</evidence>
<evidence type="ECO:0000256" key="2">
    <source>
        <dbReference type="ARBA" id="ARBA00012374"/>
    </source>
</evidence>
<dbReference type="SMART" id="SM00014">
    <property type="entry name" value="acidPPc"/>
    <property type="match status" value="1"/>
</dbReference>
<evidence type="ECO:0000256" key="3">
    <source>
        <dbReference type="ARBA" id="ARBA00022475"/>
    </source>
</evidence>
<keyword evidence="7 10" id="KW-0472">Membrane</keyword>